<sequence>MGVAAKLYQIYMKWFPIALPPPGTFKGLAALVTGGTSGLGLAAAAHLVNLGATEVIITSRDPTRSGKALETLEKETNGRSKGVVRVVELDMNRYDSVVGLVEEVKKVRAGKGGIDFVILNAGVIGTEFTAVDEGWDQNIQVNVLSTTLLALLLLPWMQAERANRSSPAHLSFVGSSSHIDVDTEALQQYIAQDGGVLAHYREAKNFPDPDVLYGTTKLMVHYVADKLAAIAKGEEDGGPQVIVNTTCPGIVKTNLARHYQGQSLALAIGVALFGGVLGKTPENGARTLIAAGITKQDENGKFIRFYGSEEEYENDSGRQMQASMWSEITNELRTKVPAARVVLESLE</sequence>
<reference evidence="4" key="1">
    <citation type="submission" date="2022-07" db="EMBL/GenBank/DDBJ databases">
        <title>Genome Sequence of Xylaria arbuscula.</title>
        <authorList>
            <person name="Buettner E."/>
        </authorList>
    </citation>
    <scope>NUCLEOTIDE SEQUENCE</scope>
    <source>
        <strain evidence="4">VT107</strain>
    </source>
</reference>
<comment type="similarity">
    <text evidence="1">Belongs to the short-chain dehydrogenases/reductases (SDR) family.</text>
</comment>
<dbReference type="Gene3D" id="3.40.50.720">
    <property type="entry name" value="NAD(P)-binding Rossmann-like Domain"/>
    <property type="match status" value="1"/>
</dbReference>
<evidence type="ECO:0000256" key="1">
    <source>
        <dbReference type="ARBA" id="ARBA00006484"/>
    </source>
</evidence>
<name>A0A9W8NEU0_9PEZI</name>
<dbReference type="PANTHER" id="PTHR24320:SF252">
    <property type="entry name" value="DEHYDROGENASE_REDUCTASE FAMILY PROTEIN, PUTATIVE (AFU_ORTHOLOGUE AFUA_3G08550)-RELATED"/>
    <property type="match status" value="1"/>
</dbReference>
<evidence type="ECO:0000313" key="4">
    <source>
        <dbReference type="EMBL" id="KAJ3572607.1"/>
    </source>
</evidence>
<evidence type="ECO:0000313" key="5">
    <source>
        <dbReference type="Proteomes" id="UP001148614"/>
    </source>
</evidence>
<keyword evidence="3" id="KW-0560">Oxidoreductase</keyword>
<dbReference type="PRINTS" id="PR00081">
    <property type="entry name" value="GDHRDH"/>
</dbReference>
<dbReference type="Proteomes" id="UP001148614">
    <property type="component" value="Unassembled WGS sequence"/>
</dbReference>
<dbReference type="VEuPathDB" id="FungiDB:F4678DRAFT_485790"/>
<protein>
    <submittedName>
        <fullName evidence="4">Uncharacterized protein</fullName>
    </submittedName>
</protein>
<proteinExistence type="inferred from homology"/>
<dbReference type="GO" id="GO:0016491">
    <property type="term" value="F:oxidoreductase activity"/>
    <property type="evidence" value="ECO:0007669"/>
    <property type="project" value="UniProtKB-KW"/>
</dbReference>
<keyword evidence="5" id="KW-1185">Reference proteome</keyword>
<dbReference type="InterPro" id="IPR036291">
    <property type="entry name" value="NAD(P)-bd_dom_sf"/>
</dbReference>
<dbReference type="AlphaFoldDB" id="A0A9W8NEU0"/>
<evidence type="ECO:0000256" key="2">
    <source>
        <dbReference type="ARBA" id="ARBA00022857"/>
    </source>
</evidence>
<dbReference type="EMBL" id="JANPWZ010000751">
    <property type="protein sequence ID" value="KAJ3572607.1"/>
    <property type="molecule type" value="Genomic_DNA"/>
</dbReference>
<dbReference type="InterPro" id="IPR002347">
    <property type="entry name" value="SDR_fam"/>
</dbReference>
<evidence type="ECO:0000256" key="3">
    <source>
        <dbReference type="ARBA" id="ARBA00023002"/>
    </source>
</evidence>
<organism evidence="4 5">
    <name type="scientific">Xylaria arbuscula</name>
    <dbReference type="NCBI Taxonomy" id="114810"/>
    <lineage>
        <taxon>Eukaryota</taxon>
        <taxon>Fungi</taxon>
        <taxon>Dikarya</taxon>
        <taxon>Ascomycota</taxon>
        <taxon>Pezizomycotina</taxon>
        <taxon>Sordariomycetes</taxon>
        <taxon>Xylariomycetidae</taxon>
        <taxon>Xylariales</taxon>
        <taxon>Xylariaceae</taxon>
        <taxon>Xylaria</taxon>
    </lineage>
</organism>
<keyword evidence="2" id="KW-0521">NADP</keyword>
<dbReference type="PANTHER" id="PTHR24320">
    <property type="entry name" value="RETINOL DEHYDROGENASE"/>
    <property type="match status" value="1"/>
</dbReference>
<gene>
    <name evidence="4" type="ORF">NPX13_g4992</name>
</gene>
<comment type="caution">
    <text evidence="4">The sequence shown here is derived from an EMBL/GenBank/DDBJ whole genome shotgun (WGS) entry which is preliminary data.</text>
</comment>
<dbReference type="SUPFAM" id="SSF51735">
    <property type="entry name" value="NAD(P)-binding Rossmann-fold domains"/>
    <property type="match status" value="1"/>
</dbReference>
<dbReference type="Pfam" id="PF00106">
    <property type="entry name" value="adh_short"/>
    <property type="match status" value="1"/>
</dbReference>
<accession>A0A9W8NEU0</accession>